<name>A0A8I1KFI2_9GAMM</name>
<gene>
    <name evidence="2" type="ORF">JHC10_13030</name>
    <name evidence="3" type="ORF">JHC11_01315</name>
</gene>
<evidence type="ECO:0000313" key="5">
    <source>
        <dbReference type="Proteomes" id="UP000655994"/>
    </source>
</evidence>
<keyword evidence="1" id="KW-1133">Transmembrane helix</keyword>
<accession>A0A8I1KFI2</accession>
<dbReference type="EMBL" id="JAEMOS010000047">
    <property type="protein sequence ID" value="MBJ7267861.1"/>
    <property type="molecule type" value="Genomic_DNA"/>
</dbReference>
<organism evidence="3 4">
    <name type="scientific">Idiomarina abyssalis</name>
    <dbReference type="NCBI Taxonomy" id="86102"/>
    <lineage>
        <taxon>Bacteria</taxon>
        <taxon>Pseudomonadati</taxon>
        <taxon>Pseudomonadota</taxon>
        <taxon>Gammaproteobacteria</taxon>
        <taxon>Alteromonadales</taxon>
        <taxon>Idiomarinaceae</taxon>
        <taxon>Idiomarina</taxon>
    </lineage>
</organism>
<proteinExistence type="predicted"/>
<feature type="transmembrane region" description="Helical" evidence="1">
    <location>
        <begin position="204"/>
        <end position="226"/>
    </location>
</feature>
<dbReference type="InterPro" id="IPR005625">
    <property type="entry name" value="PepSY-ass_TM"/>
</dbReference>
<dbReference type="AlphaFoldDB" id="A0A8I1KFI2"/>
<evidence type="ECO:0000313" key="2">
    <source>
        <dbReference type="EMBL" id="MBJ7267861.1"/>
    </source>
</evidence>
<dbReference type="Pfam" id="PF03929">
    <property type="entry name" value="PepSY_TM"/>
    <property type="match status" value="1"/>
</dbReference>
<keyword evidence="1" id="KW-0472">Membrane</keyword>
<dbReference type="Proteomes" id="UP000621390">
    <property type="component" value="Unassembled WGS sequence"/>
</dbReference>
<dbReference type="GeneID" id="78253198"/>
<comment type="caution">
    <text evidence="3">The sequence shown here is derived from an EMBL/GenBank/DDBJ whole genome shotgun (WGS) entry which is preliminary data.</text>
</comment>
<dbReference type="RefSeq" id="WP_199495095.1">
    <property type="nucleotide sequence ID" value="NZ_CP081832.1"/>
</dbReference>
<feature type="transmembrane region" description="Helical" evidence="1">
    <location>
        <begin position="12"/>
        <end position="33"/>
    </location>
</feature>
<dbReference type="EMBL" id="JAEMOP010000002">
    <property type="protein sequence ID" value="MBJ7314643.1"/>
    <property type="molecule type" value="Genomic_DNA"/>
</dbReference>
<evidence type="ECO:0000313" key="3">
    <source>
        <dbReference type="EMBL" id="MBJ7314643.1"/>
    </source>
</evidence>
<keyword evidence="5" id="KW-1185">Reference proteome</keyword>
<keyword evidence="1" id="KW-0812">Transmembrane</keyword>
<protein>
    <submittedName>
        <fullName evidence="3">PepSY domain-containing protein</fullName>
    </submittedName>
</protein>
<evidence type="ECO:0000313" key="4">
    <source>
        <dbReference type="Proteomes" id="UP000621390"/>
    </source>
</evidence>
<reference evidence="3 5" key="1">
    <citation type="submission" date="2020-09" db="EMBL/GenBank/DDBJ databases">
        <title>Draft Genomes of Bacterial Isolates from North Pond Shallow Sediments.</title>
        <authorList>
            <person name="Kiel Reese B."/>
            <person name="Mullis M."/>
            <person name="Weisend R.E."/>
        </authorList>
    </citation>
    <scope>NUCLEOTIDE SEQUENCE</scope>
    <source>
        <strain evidence="3">KJE-2</strain>
        <strain evidence="2 5">KJE-3</strain>
    </source>
</reference>
<dbReference type="Proteomes" id="UP000655994">
    <property type="component" value="Unassembled WGS sequence"/>
</dbReference>
<sequence length="238" mass="27865">MNPRKWRVWHRWLSLIVGLQLVVWSISGAYMVYFDLSFIHGNHLVKELEQPIAKNTLNSPISWVLEQNPEATSVRLIQQWIDGSLQPVYSVESKAGTQLLMAESLEPIELDRMDIGYIARQHYTGDENIKAQVSFIEDKAPGELNPALLPVWRVDFNDMAGATLYFSAATGELVTKRHDFWRMFDFFWMLHIMDYQDRVDIETWWLKAFSIANGLFLISGIALLYFHYRPRKKRRRSV</sequence>
<evidence type="ECO:0000256" key="1">
    <source>
        <dbReference type="SAM" id="Phobius"/>
    </source>
</evidence>